<reference evidence="5 6" key="1">
    <citation type="submission" date="2019-09" db="EMBL/GenBank/DDBJ databases">
        <title>Bird 10,000 Genomes (B10K) Project - Family phase.</title>
        <authorList>
            <person name="Zhang G."/>
        </authorList>
    </citation>
    <scope>NUCLEOTIDE SEQUENCE [LARGE SCALE GENOMIC DNA]</scope>
    <source>
        <strain evidence="5">B10K-DU-001-18</strain>
        <tissue evidence="5">Muscle</tissue>
    </source>
</reference>
<feature type="region of interest" description="Disordered" evidence="3">
    <location>
        <begin position="168"/>
        <end position="202"/>
    </location>
</feature>
<feature type="compositionally biased region" description="Low complexity" evidence="3">
    <location>
        <begin position="485"/>
        <end position="504"/>
    </location>
</feature>
<dbReference type="OrthoDB" id="5340910at2759"/>
<dbReference type="GO" id="GO:0007015">
    <property type="term" value="P:actin filament organization"/>
    <property type="evidence" value="ECO:0007669"/>
    <property type="project" value="TreeGrafter"/>
</dbReference>
<dbReference type="PRINTS" id="PR00499">
    <property type="entry name" value="P67PHOX"/>
</dbReference>
<feature type="domain" description="SH3" evidence="4">
    <location>
        <begin position="1"/>
        <end position="57"/>
    </location>
</feature>
<dbReference type="SUPFAM" id="SSF50044">
    <property type="entry name" value="SH3-domain"/>
    <property type="match status" value="3"/>
</dbReference>
<dbReference type="InterPro" id="IPR035771">
    <property type="entry name" value="CIN85_SH3_2"/>
</dbReference>
<feature type="region of interest" description="Disordered" evidence="3">
    <location>
        <begin position="325"/>
        <end position="601"/>
    </location>
</feature>
<dbReference type="PANTHER" id="PTHR14167:SF6">
    <property type="entry name" value="SH3 DOMAIN-CONTAINING KINASE-BINDING PROTEIN 1"/>
    <property type="match status" value="1"/>
</dbReference>
<dbReference type="InterPro" id="IPR036028">
    <property type="entry name" value="SH3-like_dom_sf"/>
</dbReference>
<feature type="non-terminal residue" evidence="5">
    <location>
        <position position="1"/>
    </location>
</feature>
<dbReference type="PANTHER" id="PTHR14167">
    <property type="entry name" value="SH3 DOMAIN-CONTAINING"/>
    <property type="match status" value="1"/>
</dbReference>
<keyword evidence="6" id="KW-1185">Reference proteome</keyword>
<evidence type="ECO:0000313" key="6">
    <source>
        <dbReference type="Proteomes" id="UP000529728"/>
    </source>
</evidence>
<protein>
    <submittedName>
        <fullName evidence="5">SH3K1 protein</fullName>
    </submittedName>
</protein>
<dbReference type="Proteomes" id="UP000529728">
    <property type="component" value="Unassembled WGS sequence"/>
</dbReference>
<evidence type="ECO:0000256" key="3">
    <source>
        <dbReference type="SAM" id="MobiDB-lite"/>
    </source>
</evidence>
<dbReference type="InterPro" id="IPR035770">
    <property type="entry name" value="CIN85_SH3_1"/>
</dbReference>
<dbReference type="InterPro" id="IPR035772">
    <property type="entry name" value="CIN85_SH3_3"/>
</dbReference>
<gene>
    <name evidence="5" type="primary">Sh3kbp1</name>
    <name evidence="5" type="ORF">REGSAT_R11684</name>
</gene>
<comment type="caution">
    <text evidence="5">The sequence shown here is derived from an EMBL/GenBank/DDBJ whole genome shotgun (WGS) entry which is preliminary data.</text>
</comment>
<dbReference type="InterPro" id="IPR001452">
    <property type="entry name" value="SH3_domain"/>
</dbReference>
<feature type="compositionally biased region" description="Basic and acidic residues" evidence="3">
    <location>
        <begin position="511"/>
        <end position="525"/>
    </location>
</feature>
<feature type="domain" description="SH3" evidence="4">
    <location>
        <begin position="98"/>
        <end position="157"/>
    </location>
</feature>
<dbReference type="Pfam" id="PF14604">
    <property type="entry name" value="SH3_9"/>
    <property type="match status" value="3"/>
</dbReference>
<feature type="compositionally biased region" description="Polar residues" evidence="3">
    <location>
        <begin position="186"/>
        <end position="201"/>
    </location>
</feature>
<dbReference type="InterPro" id="IPR050384">
    <property type="entry name" value="Endophilin_SH3RF"/>
</dbReference>
<feature type="compositionally biased region" description="Polar residues" evidence="3">
    <location>
        <begin position="551"/>
        <end position="561"/>
    </location>
</feature>
<feature type="compositionally biased region" description="Basic and acidic residues" evidence="3">
    <location>
        <begin position="348"/>
        <end position="383"/>
    </location>
</feature>
<organism evidence="5 6">
    <name type="scientific">Regulus satrapa</name>
    <name type="common">Golden-crowned kinglet</name>
    <dbReference type="NCBI Taxonomy" id="13245"/>
    <lineage>
        <taxon>Eukaryota</taxon>
        <taxon>Metazoa</taxon>
        <taxon>Chordata</taxon>
        <taxon>Craniata</taxon>
        <taxon>Vertebrata</taxon>
        <taxon>Euteleostomi</taxon>
        <taxon>Archelosauria</taxon>
        <taxon>Archosauria</taxon>
        <taxon>Dinosauria</taxon>
        <taxon>Saurischia</taxon>
        <taxon>Theropoda</taxon>
        <taxon>Coelurosauria</taxon>
        <taxon>Aves</taxon>
        <taxon>Neognathae</taxon>
        <taxon>Neoaves</taxon>
        <taxon>Telluraves</taxon>
        <taxon>Australaves</taxon>
        <taxon>Passeriformes</taxon>
        <taxon>Regulidae</taxon>
        <taxon>Regulus</taxon>
    </lineage>
</organism>
<dbReference type="CDD" id="cd12052">
    <property type="entry name" value="SH3_CIN85_1"/>
    <property type="match status" value="1"/>
</dbReference>
<feature type="compositionally biased region" description="Polar residues" evidence="3">
    <location>
        <begin position="530"/>
        <end position="541"/>
    </location>
</feature>
<name>A0A7K4XNT1_REGSA</name>
<feature type="non-terminal residue" evidence="5">
    <location>
        <position position="625"/>
    </location>
</feature>
<evidence type="ECO:0000256" key="2">
    <source>
        <dbReference type="PROSITE-ProRule" id="PRU00192"/>
    </source>
</evidence>
<dbReference type="PROSITE" id="PS50002">
    <property type="entry name" value="SH3"/>
    <property type="match status" value="3"/>
</dbReference>
<evidence type="ECO:0000256" key="1">
    <source>
        <dbReference type="ARBA" id="ARBA00022443"/>
    </source>
</evidence>
<evidence type="ECO:0000259" key="4">
    <source>
        <dbReference type="PROSITE" id="PS50002"/>
    </source>
</evidence>
<accession>A0A7K4XNT1</accession>
<proteinExistence type="predicted"/>
<feature type="compositionally biased region" description="Basic and acidic residues" evidence="3">
    <location>
        <begin position="444"/>
        <end position="454"/>
    </location>
</feature>
<feature type="compositionally biased region" description="Basic and acidic residues" evidence="3">
    <location>
        <begin position="59"/>
        <end position="73"/>
    </location>
</feature>
<dbReference type="AlphaFoldDB" id="A0A7K4XNT1"/>
<dbReference type="SMART" id="SM00326">
    <property type="entry name" value="SH3"/>
    <property type="match status" value="3"/>
</dbReference>
<dbReference type="CDD" id="cd12055">
    <property type="entry name" value="SH3_CIN85_2"/>
    <property type="match status" value="1"/>
</dbReference>
<feature type="domain" description="SH3" evidence="4">
    <location>
        <begin position="262"/>
        <end position="323"/>
    </location>
</feature>
<dbReference type="FunFam" id="2.30.30.40:FF:000094">
    <property type="entry name" value="SH3 domain-containing kinase-binding protein 1"/>
    <property type="match status" value="1"/>
</dbReference>
<dbReference type="GO" id="GO:0016477">
    <property type="term" value="P:cell migration"/>
    <property type="evidence" value="ECO:0007669"/>
    <property type="project" value="TreeGrafter"/>
</dbReference>
<dbReference type="PRINTS" id="PR00452">
    <property type="entry name" value="SH3DOMAIN"/>
</dbReference>
<dbReference type="FunFam" id="2.30.30.40:FF:000072">
    <property type="entry name" value="Unconventional Myosin IB"/>
    <property type="match status" value="1"/>
</dbReference>
<dbReference type="EMBL" id="VWZN01012623">
    <property type="protein sequence ID" value="NWR47888.1"/>
    <property type="molecule type" value="Genomic_DNA"/>
</dbReference>
<dbReference type="CDD" id="cd12057">
    <property type="entry name" value="SH3_CIN85_3"/>
    <property type="match status" value="1"/>
</dbReference>
<keyword evidence="1 2" id="KW-0728">SH3 domain</keyword>
<dbReference type="Gene3D" id="2.30.30.40">
    <property type="entry name" value="SH3 Domains"/>
    <property type="match status" value="3"/>
</dbReference>
<evidence type="ECO:0000313" key="5">
    <source>
        <dbReference type="EMBL" id="NWR47888.1"/>
    </source>
</evidence>
<dbReference type="FunFam" id="2.30.30.40:FF:000089">
    <property type="entry name" value="SH3 domain-containing kinase-binding protein 1"/>
    <property type="match status" value="1"/>
</dbReference>
<feature type="region of interest" description="Disordered" evidence="3">
    <location>
        <begin position="59"/>
        <end position="78"/>
    </location>
</feature>
<sequence length="625" mass="69219">VEAIVEFDYKAQHDDELTITVGDIITNIKKDDGGWWEGQLKGRRGLFPDNFVREIRKDMKKENTANKPPEKPINEVSNGSPLLLSETIIRTNKKGERNRRRRCQVAFSYMPQNEDELELKVGDIIEVVGEVEEGWWEGILNGKTGMFPSNFIKELSDSDDVGIAQEEQVKSSLKDATGSESDGGDSCSTKSEGANGGTTIQPKKVKGVGFGDIFKDKPIKLRPRSIEVENDFLPVDKSVGKKLPPATATQEPTKIEVDSRTKNKEYCKVIFPYEAQNDDELTIREGDVVTLISKDCIDVGWWEGELNGRRGVFPDNFVKLLPSDFEKERPKKPPPPSAPVIKQGSGTTDRKHEIKKIPPERPECLPNRTEEKERSEREQKQLDLQKPSVPAIPPKKPRPPKANAVNRPGTLPPRRPERPVVPVTHARSDSPKVELVGSTVSGTLEKDSSERSNDIDLEGFDSVIPIAEKLNHPTTTRPKATGRRPPSQSLTSSSLSSPDFFDSPSPEDEKEEHVSITHKTLEVSRKARTVTISQVSDNKTSLPPKPGGLASGSNVQPSLSPSPSPGFHSIAMGTTGHRSNSPSLFGTEGKPKTEHLSQGQTALEELRTQIRELRTIIETMKDQQK</sequence>